<gene>
    <name evidence="1" type="ORF">BPA_0078300</name>
</gene>
<organism evidence="1 2">
    <name type="scientific">Borrelia parkeri SLO</name>
    <dbReference type="NCBI Taxonomy" id="1313294"/>
    <lineage>
        <taxon>Bacteria</taxon>
        <taxon>Pseudomonadati</taxon>
        <taxon>Spirochaetota</taxon>
        <taxon>Spirochaetia</taxon>
        <taxon>Spirochaetales</taxon>
        <taxon>Borreliaceae</taxon>
        <taxon>Borrelia</taxon>
    </lineage>
</organism>
<accession>A0ABM5PKE7</accession>
<evidence type="ECO:0000313" key="1">
    <source>
        <dbReference type="EMBL" id="AHH09683.1"/>
    </source>
</evidence>
<dbReference type="Proteomes" id="UP000019331">
    <property type="component" value="Chromosome"/>
</dbReference>
<name>A0ABM5PKE7_BORPR</name>
<dbReference type="InterPro" id="IPR037278">
    <property type="entry name" value="ARFGAP/RecO"/>
</dbReference>
<evidence type="ECO:0000313" key="2">
    <source>
        <dbReference type="Proteomes" id="UP000019331"/>
    </source>
</evidence>
<dbReference type="SUPFAM" id="SSF57863">
    <property type="entry name" value="ArfGap/RecO-like zinc finger"/>
    <property type="match status" value="1"/>
</dbReference>
<sequence>MNSFIIQLVIMQFNKVNAIITNLYHKKSYSLLNLFHSKGIIHTIIYNSTIKKFKSNINNLVKANFEIVKEKNLCKIIEVNDEEFIMQDLIYEKLIIIYLWIKLINLSFDDGECFKLFIEATEILNTTSLEKAQLIDLQYKIRFLIIKGFLYLSKLCFQCNKQIDNHYYYDIHINGFNCINCTNNQNNYINTGSFKYLEYTTQKNIKETLNVNLISKSKELIKTMIKNKINTEFEQTLL</sequence>
<keyword evidence="2" id="KW-1185">Reference proteome</keyword>
<dbReference type="EMBL" id="CP005851">
    <property type="protein sequence ID" value="AHH09683.1"/>
    <property type="molecule type" value="Genomic_DNA"/>
</dbReference>
<evidence type="ECO:0008006" key="3">
    <source>
        <dbReference type="Google" id="ProtNLM"/>
    </source>
</evidence>
<reference evidence="1" key="1">
    <citation type="submission" date="2016-10" db="EMBL/GenBank/DDBJ databases">
        <title>Comparative Genomics of Relapsing Fever Spirochetes.</title>
        <authorList>
            <person name="Schwan T.G."/>
            <person name="Raffel S.J."/>
            <person name="Porcella S.F."/>
            <person name="Martens C.A."/>
            <person name="Bruno D.P."/>
            <person name="Ricklefs S.M."/>
            <person name="Barbian K.B."/>
        </authorList>
    </citation>
    <scope>NUCLEOTIDE SEQUENCE</scope>
    <source>
        <strain evidence="1">SLO</strain>
    </source>
</reference>
<protein>
    <recommendedName>
        <fullName evidence="3">DNA repair protein RecO</fullName>
    </recommendedName>
</protein>
<proteinExistence type="predicted"/>